<dbReference type="PATRIC" id="fig|211586.12.peg.2344"/>
<dbReference type="PANTHER" id="PTHR11804">
    <property type="entry name" value="PROTEASE M3 THIMET OLIGOPEPTIDASE-RELATED"/>
    <property type="match status" value="1"/>
</dbReference>
<dbReference type="Proteomes" id="UP000008186">
    <property type="component" value="Chromosome"/>
</dbReference>
<dbReference type="GO" id="GO:0006518">
    <property type="term" value="P:peptide metabolic process"/>
    <property type="evidence" value="ECO:0000318"/>
    <property type="project" value="GO_Central"/>
</dbReference>
<reference evidence="2 3" key="1">
    <citation type="journal article" date="2002" name="Nat. Biotechnol.">
        <title>Genome sequence of the dissimilatory metal ion-reducing bacterium Shewanella oneidensis.</title>
        <authorList>
            <person name="Heidelberg J.F."/>
            <person name="Paulsen I.T."/>
            <person name="Nelson K.E."/>
            <person name="Gaidos E.J."/>
            <person name="Nelson W.C."/>
            <person name="Read T.D."/>
            <person name="Eisen J.A."/>
            <person name="Seshadri R."/>
            <person name="Ward N."/>
            <person name="Methe B."/>
            <person name="Clayton R.A."/>
            <person name="Meyer T."/>
            <person name="Tsapin A."/>
            <person name="Scott J."/>
            <person name="Beanan M."/>
            <person name="Brinkac L."/>
            <person name="Daugherty S."/>
            <person name="DeBoy R.T."/>
            <person name="Dodson R.J."/>
            <person name="Durkin A.S."/>
            <person name="Haft D.H."/>
            <person name="Kolonay J.F."/>
            <person name="Madupu R."/>
            <person name="Peterson J.D."/>
            <person name="Umayam L.A."/>
            <person name="White O."/>
            <person name="Wolf A.M."/>
            <person name="Vamathevan J."/>
            <person name="Weidman J."/>
            <person name="Impraim M."/>
            <person name="Lee K."/>
            <person name="Berry K."/>
            <person name="Lee C."/>
            <person name="Mueller J."/>
            <person name="Khouri H."/>
            <person name="Gill J."/>
            <person name="Utterback T.R."/>
            <person name="McDonald L.A."/>
            <person name="Feldblyum T.V."/>
            <person name="Smith H.O."/>
            <person name="Venter J.C."/>
            <person name="Nealson K.H."/>
            <person name="Fraser C.M."/>
        </authorList>
    </citation>
    <scope>NUCLEOTIDE SEQUENCE [LARGE SCALE GENOMIC DNA]</scope>
    <source>
        <strain evidence="3">ATCC 700550 / JCM 31522 / CIP 106686 / LMG 19005 / NCIMB 14063 / MR-1</strain>
    </source>
</reference>
<proteinExistence type="predicted"/>
<protein>
    <submittedName>
        <fullName evidence="2">Zn-dependent oligopeptidase</fullName>
    </submittedName>
</protein>
<dbReference type="RefSeq" id="WP_011072412.1">
    <property type="nucleotide sequence ID" value="NC_004347.2"/>
</dbReference>
<dbReference type="InterPro" id="IPR045090">
    <property type="entry name" value="Pept_M3A_M3B"/>
</dbReference>
<dbReference type="OrthoDB" id="6252753at2"/>
<keyword evidence="3" id="KW-1185">Reference proteome</keyword>
<accession>Q8EEE5</accession>
<evidence type="ECO:0000313" key="3">
    <source>
        <dbReference type="Proteomes" id="UP000008186"/>
    </source>
</evidence>
<dbReference type="GO" id="GO:0006508">
    <property type="term" value="P:proteolysis"/>
    <property type="evidence" value="ECO:0000318"/>
    <property type="project" value="GO_Central"/>
</dbReference>
<dbReference type="EMBL" id="AE014299">
    <property type="protein sequence ID" value="AAN55471.2"/>
    <property type="molecule type" value="Genomic_DNA"/>
</dbReference>
<dbReference type="GO" id="GO:0004222">
    <property type="term" value="F:metalloendopeptidase activity"/>
    <property type="evidence" value="ECO:0000318"/>
    <property type="project" value="GO_Central"/>
</dbReference>
<sequence length="629" mass="70419">MQKTILTASLFGWCLSSIIGAVYAAPSPVPLLAEQCLRQPNIDLASTYIHYANAHGLPALTLSDKALVLEQQTIGLNNINDRLNYYRGLSLSGEERQGLLQCQLRLADVLSHLIIQTEYRQLADELTHAADKNNNHDEHLIQDQRLLAEQLTTLLEQHQSTFDKAKLHTAQATIRQGLSRQQFQLAIQGTQCQLPRETTSNSTANIALNAVDNSADTASTTFSDTIASYLLKQPDPQCRQILWQAYQGRTREQNQLALDRIATLRQQMASDAHFVDFASYSLAKQQLYSPALVKQFLDSQTESIQVAPWDIGRKLSQLDSAENISLNTREMLERAFSILGEYGLSVEVIDWHIAPTVTPAASQVQQQIIRIYHQQRMLGEVYLAIGNQHAKANQHTLRQSVIGQQFGQQALELNPTLNNYKDIERFTDALANAITSLARGSHFYLNNTLGPSLDSNQLPSLWLGNVIREALFSPFAPQFLNQRERLANAYGKQLSVFRAKVALNFYQSLNQQSYSDLKAEFNKSFGANWEQPIDYPYSFNAIANEGPLYYQSLWQTQLAKLIYQSTQDCKNKHGLFNLLVVNEAALTLSEQLRASIGDPVDAASLIQRIIPVSGAQNPTQPCVFSGLTR</sequence>
<feature type="chain" id="PRO_5004304999" evidence="1">
    <location>
        <begin position="25"/>
        <end position="629"/>
    </location>
</feature>
<dbReference type="Gene3D" id="1.10.1370.10">
    <property type="entry name" value="Neurolysin, domain 3"/>
    <property type="match status" value="1"/>
</dbReference>
<dbReference type="AlphaFoldDB" id="Q8EEE5"/>
<evidence type="ECO:0000256" key="1">
    <source>
        <dbReference type="SAM" id="SignalP"/>
    </source>
</evidence>
<dbReference type="SUPFAM" id="SSF55486">
    <property type="entry name" value="Metalloproteases ('zincins'), catalytic domain"/>
    <property type="match status" value="1"/>
</dbReference>
<feature type="signal peptide" evidence="1">
    <location>
        <begin position="1"/>
        <end position="24"/>
    </location>
</feature>
<evidence type="ECO:0000313" key="2">
    <source>
        <dbReference type="EMBL" id="AAN55471.2"/>
    </source>
</evidence>
<dbReference type="InterPro" id="IPR024077">
    <property type="entry name" value="Neurolysin/TOP_dom2"/>
</dbReference>
<dbReference type="STRING" id="211586.SO_2437"/>
<dbReference type="BioCyc" id="SONE211586:G1GMP-2227-MONOMER"/>
<keyword evidence="1" id="KW-0732">Signal</keyword>
<dbReference type="eggNOG" id="COG0339">
    <property type="taxonomic scope" value="Bacteria"/>
</dbReference>
<organism evidence="2 3">
    <name type="scientific">Shewanella oneidensis (strain ATCC 700550 / JCM 31522 / CIP 106686 / LMG 19005 / NCIMB 14063 / MR-1)</name>
    <dbReference type="NCBI Taxonomy" id="211586"/>
    <lineage>
        <taxon>Bacteria</taxon>
        <taxon>Pseudomonadati</taxon>
        <taxon>Pseudomonadota</taxon>
        <taxon>Gammaproteobacteria</taxon>
        <taxon>Alteromonadales</taxon>
        <taxon>Shewanellaceae</taxon>
        <taxon>Shewanella</taxon>
    </lineage>
</organism>
<reference evidence="2 3" key="3">
    <citation type="journal article" date="2008" name="Appl. Environ. Microbiol.">
        <title>Identification of mobile elements and pseudogenes in the Shewanella oneidensis MR-1 genome.</title>
        <authorList>
            <person name="Romine M.F."/>
            <person name="Carlson T.S."/>
            <person name="Norbeck A.D."/>
            <person name="McCue L.A."/>
            <person name="Lipton M.S."/>
        </authorList>
    </citation>
    <scope>NUCLEOTIDE SEQUENCE [LARGE SCALE GENOMIC DNA]</scope>
    <source>
        <strain evidence="3">ATCC 700550 / JCM 31522 / CIP 106686 / LMG 19005 / NCIMB 14063 / MR-1</strain>
    </source>
</reference>
<gene>
    <name evidence="2" type="ordered locus">SO_2437</name>
</gene>
<reference evidence="2 3" key="2">
    <citation type="journal article" date="2005" name="Proteomics">
        <title>Global detection and characterization of hypothetical proteins in Shewanella oneidensis MR-1 using LC-MS based proteomics.</title>
        <authorList>
            <person name="Elias D.A."/>
            <person name="Monroe M.E."/>
            <person name="Marshall M.J."/>
            <person name="Romine M.F."/>
            <person name="Belieav A.S."/>
            <person name="Fredrickson J.K."/>
            <person name="Anderson G.A."/>
            <person name="Smith R.D."/>
            <person name="Lipton M.S."/>
        </authorList>
    </citation>
    <scope>NUCLEOTIDE SEQUENCE [LARGE SCALE GENOMIC DNA]</scope>
    <source>
        <strain evidence="3">ATCC 700550 / JCM 31522 / CIP 106686 / LMG 19005 / NCIMB 14063 / MR-1</strain>
    </source>
</reference>
<dbReference type="KEGG" id="son:SO_2437"/>
<reference evidence="2 3" key="4">
    <citation type="journal article" date="2011" name="BMC Genomics">
        <title>Genome-wide protein localization prediction strategies for gram negative bacteria.</title>
        <authorList>
            <person name="Romine M.F."/>
        </authorList>
    </citation>
    <scope>NUCLEOTIDE SEQUENCE [LARGE SCALE GENOMIC DNA]</scope>
    <source>
        <strain evidence="3">ATCC 700550 / JCM 31522 / CIP 106686 / LMG 19005 / NCIMB 14063 / MR-1</strain>
    </source>
</reference>
<name>Q8EEE5_SHEON</name>
<dbReference type="PaxDb" id="211586-SO_2437"/>
<dbReference type="HOGENOM" id="CLU_470811_0_0_6"/>
<dbReference type="PANTHER" id="PTHR11804:SF84">
    <property type="entry name" value="SACCHAROLYSIN"/>
    <property type="match status" value="1"/>
</dbReference>